<name>A0ACC2G9Y1_DALPE</name>
<comment type="caution">
    <text evidence="1">The sequence shown here is derived from an EMBL/GenBank/DDBJ whole genome shotgun (WGS) entry which is preliminary data.</text>
</comment>
<organism evidence="1 2">
    <name type="scientific">Dallia pectoralis</name>
    <name type="common">Alaska blackfish</name>
    <dbReference type="NCBI Taxonomy" id="75939"/>
    <lineage>
        <taxon>Eukaryota</taxon>
        <taxon>Metazoa</taxon>
        <taxon>Chordata</taxon>
        <taxon>Craniata</taxon>
        <taxon>Vertebrata</taxon>
        <taxon>Euteleostomi</taxon>
        <taxon>Actinopterygii</taxon>
        <taxon>Neopterygii</taxon>
        <taxon>Teleostei</taxon>
        <taxon>Protacanthopterygii</taxon>
        <taxon>Esociformes</taxon>
        <taxon>Umbridae</taxon>
        <taxon>Dallia</taxon>
    </lineage>
</organism>
<dbReference type="EMBL" id="CM055742">
    <property type="protein sequence ID" value="KAJ8000454.1"/>
    <property type="molecule type" value="Genomic_DNA"/>
</dbReference>
<proteinExistence type="predicted"/>
<reference evidence="1" key="1">
    <citation type="submission" date="2021-05" db="EMBL/GenBank/DDBJ databases">
        <authorList>
            <person name="Pan Q."/>
            <person name="Jouanno E."/>
            <person name="Zahm M."/>
            <person name="Klopp C."/>
            <person name="Cabau C."/>
            <person name="Louis A."/>
            <person name="Berthelot C."/>
            <person name="Parey E."/>
            <person name="Roest Crollius H."/>
            <person name="Montfort J."/>
            <person name="Robinson-Rechavi M."/>
            <person name="Bouchez O."/>
            <person name="Lampietro C."/>
            <person name="Lopez Roques C."/>
            <person name="Donnadieu C."/>
            <person name="Postlethwait J."/>
            <person name="Bobe J."/>
            <person name="Dillon D."/>
            <person name="Chandos A."/>
            <person name="von Hippel F."/>
            <person name="Guiguen Y."/>
        </authorList>
    </citation>
    <scope>NUCLEOTIDE SEQUENCE</scope>
    <source>
        <strain evidence="1">YG-Jan2019</strain>
    </source>
</reference>
<keyword evidence="2" id="KW-1185">Reference proteome</keyword>
<accession>A0ACC2G9Y1</accession>
<gene>
    <name evidence="1" type="ORF">DPEC_G00180290</name>
</gene>
<dbReference type="Proteomes" id="UP001157502">
    <property type="component" value="Chromosome 15"/>
</dbReference>
<sequence length="366" mass="41079">MTGRGKRKPKSTPQAGNEELSKKTRSAQASADLTPAQCSPGLREEVERLYQLRMPEDFYHFWDFCSRLNPESPRDALKETLGLRLVGPFDILAEAHKISANPEPNYYLHWRYFYDPPEYQTILQGNGVSQLHLGYYRDSPDSLPAFVGENEAKKGCTISPVGDNVFAAVHLFLGKKRKEKNGRKEGGAALDILGEELRQRAESLGLSLEQKTKAMKLRDKKVVTKTFHGAGLVVPVDKNDVGYRELPETDAGLKRVCKAIAEARSDEERMKAFGPLQEMITFVQFANDECDYGMGLELGLDLFCYGSHYFTKVIRQLLPLSYNLLKRGLFGQILEAHLSRRSDNSSDNSLDQLSSGCRKPPDLVGK</sequence>
<evidence type="ECO:0000313" key="1">
    <source>
        <dbReference type="EMBL" id="KAJ8000454.1"/>
    </source>
</evidence>
<evidence type="ECO:0000313" key="2">
    <source>
        <dbReference type="Proteomes" id="UP001157502"/>
    </source>
</evidence>
<protein>
    <submittedName>
        <fullName evidence="1">Uncharacterized protein</fullName>
    </submittedName>
</protein>